<name>A0AAW1VIB4_9CUCU</name>
<evidence type="ECO:0000256" key="2">
    <source>
        <dbReference type="ARBA" id="ARBA00004123"/>
    </source>
</evidence>
<dbReference type="PANTHER" id="PTHR12461:SF106">
    <property type="entry name" value="BIFUNCTIONAL PEPTIDASE AND ARGINYL-HYDROXYLASE JMJD5"/>
    <property type="match status" value="1"/>
</dbReference>
<dbReference type="Pfam" id="PF13621">
    <property type="entry name" value="Cupin_8"/>
    <property type="match status" value="1"/>
</dbReference>
<dbReference type="AlphaFoldDB" id="A0AAW1VIB4"/>
<keyword evidence="4" id="KW-0560">Oxidoreductase</keyword>
<keyword evidence="3" id="KW-0479">Metal-binding</keyword>
<keyword evidence="6" id="KW-0539">Nucleus</keyword>
<gene>
    <name evidence="8" type="ORF">WA026_021536</name>
</gene>
<evidence type="ECO:0000256" key="6">
    <source>
        <dbReference type="ARBA" id="ARBA00023242"/>
    </source>
</evidence>
<dbReference type="InterPro" id="IPR003347">
    <property type="entry name" value="JmjC_dom"/>
</dbReference>
<evidence type="ECO:0000256" key="3">
    <source>
        <dbReference type="ARBA" id="ARBA00022723"/>
    </source>
</evidence>
<dbReference type="InterPro" id="IPR041667">
    <property type="entry name" value="Cupin_8"/>
</dbReference>
<evidence type="ECO:0000313" key="8">
    <source>
        <dbReference type="EMBL" id="KAK9892683.1"/>
    </source>
</evidence>
<evidence type="ECO:0000259" key="7">
    <source>
        <dbReference type="PROSITE" id="PS51184"/>
    </source>
</evidence>
<reference evidence="8 9" key="1">
    <citation type="submission" date="2023-03" db="EMBL/GenBank/DDBJ databases">
        <title>Genome insight into feeding habits of ladybird beetles.</title>
        <authorList>
            <person name="Li H.-S."/>
            <person name="Huang Y.-H."/>
            <person name="Pang H."/>
        </authorList>
    </citation>
    <scope>NUCLEOTIDE SEQUENCE [LARGE SCALE GENOMIC DNA]</scope>
    <source>
        <strain evidence="8">SYSU_2023b</strain>
        <tissue evidence="8">Whole body</tissue>
    </source>
</reference>
<sequence length="401" mass="46547">MSENSLKYNLISNVLDTVEDKNELENIIKMLNFHMSKTLYKCLSISFQIRKSVHDITMIEIESILDYIDDLINIGHWSEISIDLRRAYSIASFVKMVLMLQFHENLNLKYLRKALQCIDKGLLLGAPLENNSNILTKSATLISRYISEHLKINMHSITCNKTITDASEKKKCNQFQYLFDRIQAEEVDTVSLPSIELFNNIYFSSQRPVKLRGCIDHWPALKKWNNVDYILDTAGDRTVPVEIGTQYVDENWSQKLMTVREFVENYYVTEEGSIGYLAQHNLFDQIPELRSDIYIPEYCSLSRDYDNSCDPDINCWFGPAGTVSSLHYDPKNNLLAQVYGIKQVLLFAPHDTQNLYPIPRYRLTPDIFGDTFESKARDDEEVQVVEEMETNFKEESSEDED</sequence>
<protein>
    <recommendedName>
        <fullName evidence="7">JmjC domain-containing protein</fullName>
    </recommendedName>
</protein>
<dbReference type="EMBL" id="JARQZJ010000137">
    <property type="protein sequence ID" value="KAK9892683.1"/>
    <property type="molecule type" value="Genomic_DNA"/>
</dbReference>
<dbReference type="GO" id="GO:0051864">
    <property type="term" value="F:histone H3K36 demethylase activity"/>
    <property type="evidence" value="ECO:0007669"/>
    <property type="project" value="TreeGrafter"/>
</dbReference>
<dbReference type="Proteomes" id="UP001431783">
    <property type="component" value="Unassembled WGS sequence"/>
</dbReference>
<comment type="subcellular location">
    <subcellularLocation>
        <location evidence="2">Nucleus</location>
    </subcellularLocation>
</comment>
<dbReference type="PANTHER" id="PTHR12461">
    <property type="entry name" value="HYPOXIA-INDUCIBLE FACTOR 1 ALPHA INHIBITOR-RELATED"/>
    <property type="match status" value="1"/>
</dbReference>
<evidence type="ECO:0000256" key="1">
    <source>
        <dbReference type="ARBA" id="ARBA00001954"/>
    </source>
</evidence>
<dbReference type="GO" id="GO:0046872">
    <property type="term" value="F:metal ion binding"/>
    <property type="evidence" value="ECO:0007669"/>
    <property type="project" value="UniProtKB-KW"/>
</dbReference>
<dbReference type="GO" id="GO:0005634">
    <property type="term" value="C:nucleus"/>
    <property type="evidence" value="ECO:0007669"/>
    <property type="project" value="UniProtKB-SubCell"/>
</dbReference>
<dbReference type="Gene3D" id="2.60.120.650">
    <property type="entry name" value="Cupin"/>
    <property type="match status" value="1"/>
</dbReference>
<organism evidence="8 9">
    <name type="scientific">Henosepilachna vigintioctopunctata</name>
    <dbReference type="NCBI Taxonomy" id="420089"/>
    <lineage>
        <taxon>Eukaryota</taxon>
        <taxon>Metazoa</taxon>
        <taxon>Ecdysozoa</taxon>
        <taxon>Arthropoda</taxon>
        <taxon>Hexapoda</taxon>
        <taxon>Insecta</taxon>
        <taxon>Pterygota</taxon>
        <taxon>Neoptera</taxon>
        <taxon>Endopterygota</taxon>
        <taxon>Coleoptera</taxon>
        <taxon>Polyphaga</taxon>
        <taxon>Cucujiformia</taxon>
        <taxon>Coccinelloidea</taxon>
        <taxon>Coccinellidae</taxon>
        <taxon>Epilachninae</taxon>
        <taxon>Epilachnini</taxon>
        <taxon>Henosepilachna</taxon>
    </lineage>
</organism>
<evidence type="ECO:0000256" key="5">
    <source>
        <dbReference type="ARBA" id="ARBA00023004"/>
    </source>
</evidence>
<evidence type="ECO:0000313" key="9">
    <source>
        <dbReference type="Proteomes" id="UP001431783"/>
    </source>
</evidence>
<feature type="domain" description="JmjC" evidence="7">
    <location>
        <begin position="284"/>
        <end position="401"/>
    </location>
</feature>
<dbReference type="PROSITE" id="PS51184">
    <property type="entry name" value="JMJC"/>
    <property type="match status" value="1"/>
</dbReference>
<dbReference type="SUPFAM" id="SSF51197">
    <property type="entry name" value="Clavaminate synthase-like"/>
    <property type="match status" value="1"/>
</dbReference>
<accession>A0AAW1VIB4</accession>
<keyword evidence="9" id="KW-1185">Reference proteome</keyword>
<evidence type="ECO:0000256" key="4">
    <source>
        <dbReference type="ARBA" id="ARBA00023002"/>
    </source>
</evidence>
<comment type="cofactor">
    <cofactor evidence="1">
        <name>Fe(2+)</name>
        <dbReference type="ChEBI" id="CHEBI:29033"/>
    </cofactor>
</comment>
<keyword evidence="5" id="KW-0408">Iron</keyword>
<proteinExistence type="predicted"/>
<comment type="caution">
    <text evidence="8">The sequence shown here is derived from an EMBL/GenBank/DDBJ whole genome shotgun (WGS) entry which is preliminary data.</text>
</comment>